<keyword evidence="3" id="KW-1185">Reference proteome</keyword>
<feature type="compositionally biased region" description="Basic and acidic residues" evidence="1">
    <location>
        <begin position="75"/>
        <end position="87"/>
    </location>
</feature>
<feature type="region of interest" description="Disordered" evidence="1">
    <location>
        <begin position="223"/>
        <end position="242"/>
    </location>
</feature>
<dbReference type="EMBL" id="JBBPBM010000185">
    <property type="protein sequence ID" value="KAK8501550.1"/>
    <property type="molecule type" value="Genomic_DNA"/>
</dbReference>
<sequence length="361" mass="40401">MPLTALYYHDEKSLGSSPQFSFDIAQGLLLTQIQGKETGGEKGEGKELKKEKDREKIESSLRDSKEVNIQATGKGEGRSDCQTKDSISEATSANRSEEVNSQSHREEKEEALNAAVLENSKNNDYCYDLGETNCHLGESEMQGMEDRSHLCETPEQITLGIEMKDEAVVSKTLKKVIEQVEVPAKLVEISNNYQEFRAPYSDGLSMRAREDLRDMGLGLQDKGIRVSGEGNSSHSQGSYKDGYNQRPQDAVNFVNGEKNFEFPELHYLTKTSKKKERKFGSLSTIQDRFLSEAEKRKRGEVVVMGMGVSQRFFNLTLFELDGLKHGCLFVEFGLLGWRAICDVSSKLPWLFTAFGAGPCMV</sequence>
<evidence type="ECO:0000313" key="3">
    <source>
        <dbReference type="Proteomes" id="UP001472677"/>
    </source>
</evidence>
<organism evidence="2 3">
    <name type="scientific">Hibiscus sabdariffa</name>
    <name type="common">roselle</name>
    <dbReference type="NCBI Taxonomy" id="183260"/>
    <lineage>
        <taxon>Eukaryota</taxon>
        <taxon>Viridiplantae</taxon>
        <taxon>Streptophyta</taxon>
        <taxon>Embryophyta</taxon>
        <taxon>Tracheophyta</taxon>
        <taxon>Spermatophyta</taxon>
        <taxon>Magnoliopsida</taxon>
        <taxon>eudicotyledons</taxon>
        <taxon>Gunneridae</taxon>
        <taxon>Pentapetalae</taxon>
        <taxon>rosids</taxon>
        <taxon>malvids</taxon>
        <taxon>Malvales</taxon>
        <taxon>Malvaceae</taxon>
        <taxon>Malvoideae</taxon>
        <taxon>Hibiscus</taxon>
    </lineage>
</organism>
<feature type="compositionally biased region" description="Polar residues" evidence="1">
    <location>
        <begin position="229"/>
        <end position="238"/>
    </location>
</feature>
<feature type="region of interest" description="Disordered" evidence="1">
    <location>
        <begin position="35"/>
        <end position="107"/>
    </location>
</feature>
<evidence type="ECO:0000256" key="1">
    <source>
        <dbReference type="SAM" id="MobiDB-lite"/>
    </source>
</evidence>
<gene>
    <name evidence="2" type="ORF">V6N12_057881</name>
</gene>
<feature type="compositionally biased region" description="Basic and acidic residues" evidence="1">
    <location>
        <begin position="38"/>
        <end position="66"/>
    </location>
</feature>
<evidence type="ECO:0000313" key="2">
    <source>
        <dbReference type="EMBL" id="KAK8501550.1"/>
    </source>
</evidence>
<proteinExistence type="predicted"/>
<reference evidence="2 3" key="1">
    <citation type="journal article" date="2024" name="G3 (Bethesda)">
        <title>Genome assembly of Hibiscus sabdariffa L. provides insights into metabolisms of medicinal natural products.</title>
        <authorList>
            <person name="Kim T."/>
        </authorList>
    </citation>
    <scope>NUCLEOTIDE SEQUENCE [LARGE SCALE GENOMIC DNA]</scope>
    <source>
        <strain evidence="2">TK-2024</strain>
        <tissue evidence="2">Old leaves</tissue>
    </source>
</reference>
<accession>A0ABR2B3V5</accession>
<dbReference type="Proteomes" id="UP001472677">
    <property type="component" value="Unassembled WGS sequence"/>
</dbReference>
<protein>
    <submittedName>
        <fullName evidence="2">Uncharacterized protein</fullName>
    </submittedName>
</protein>
<feature type="compositionally biased region" description="Basic and acidic residues" evidence="1">
    <location>
        <begin position="95"/>
        <end position="107"/>
    </location>
</feature>
<comment type="caution">
    <text evidence="2">The sequence shown here is derived from an EMBL/GenBank/DDBJ whole genome shotgun (WGS) entry which is preliminary data.</text>
</comment>
<name>A0ABR2B3V5_9ROSI</name>